<name>A0A9D3Z3L5_DREPO</name>
<proteinExistence type="predicted"/>
<protein>
    <submittedName>
        <fullName evidence="2">Uncharacterized protein</fullName>
    </submittedName>
</protein>
<feature type="compositionally biased region" description="Basic and acidic residues" evidence="1">
    <location>
        <begin position="34"/>
        <end position="55"/>
    </location>
</feature>
<dbReference type="Proteomes" id="UP000828390">
    <property type="component" value="Unassembled WGS sequence"/>
</dbReference>
<keyword evidence="3" id="KW-1185">Reference proteome</keyword>
<dbReference type="EMBL" id="JAIWYP010000014">
    <property type="protein sequence ID" value="KAH3711219.1"/>
    <property type="molecule type" value="Genomic_DNA"/>
</dbReference>
<dbReference type="AlphaFoldDB" id="A0A9D3Z3L5"/>
<reference evidence="2" key="1">
    <citation type="journal article" date="2019" name="bioRxiv">
        <title>The Genome of the Zebra Mussel, Dreissena polymorpha: A Resource for Invasive Species Research.</title>
        <authorList>
            <person name="McCartney M.A."/>
            <person name="Auch B."/>
            <person name="Kono T."/>
            <person name="Mallez S."/>
            <person name="Zhang Y."/>
            <person name="Obille A."/>
            <person name="Becker A."/>
            <person name="Abrahante J.E."/>
            <person name="Garbe J."/>
            <person name="Badalamenti J.P."/>
            <person name="Herman A."/>
            <person name="Mangelson H."/>
            <person name="Liachko I."/>
            <person name="Sullivan S."/>
            <person name="Sone E.D."/>
            <person name="Koren S."/>
            <person name="Silverstein K.A.T."/>
            <person name="Beckman K.B."/>
            <person name="Gohl D.M."/>
        </authorList>
    </citation>
    <scope>NUCLEOTIDE SEQUENCE</scope>
    <source>
        <strain evidence="2">Duluth1</strain>
        <tissue evidence="2">Whole animal</tissue>
    </source>
</reference>
<gene>
    <name evidence="2" type="ORF">DPMN_070721</name>
</gene>
<feature type="region of interest" description="Disordered" evidence="1">
    <location>
        <begin position="33"/>
        <end position="55"/>
    </location>
</feature>
<comment type="caution">
    <text evidence="2">The sequence shown here is derived from an EMBL/GenBank/DDBJ whole genome shotgun (WGS) entry which is preliminary data.</text>
</comment>
<organism evidence="2 3">
    <name type="scientific">Dreissena polymorpha</name>
    <name type="common">Zebra mussel</name>
    <name type="synonym">Mytilus polymorpha</name>
    <dbReference type="NCBI Taxonomy" id="45954"/>
    <lineage>
        <taxon>Eukaryota</taxon>
        <taxon>Metazoa</taxon>
        <taxon>Spiralia</taxon>
        <taxon>Lophotrochozoa</taxon>
        <taxon>Mollusca</taxon>
        <taxon>Bivalvia</taxon>
        <taxon>Autobranchia</taxon>
        <taxon>Heteroconchia</taxon>
        <taxon>Euheterodonta</taxon>
        <taxon>Imparidentia</taxon>
        <taxon>Neoheterodontei</taxon>
        <taxon>Myida</taxon>
        <taxon>Dreissenoidea</taxon>
        <taxon>Dreissenidae</taxon>
        <taxon>Dreissena</taxon>
    </lineage>
</organism>
<evidence type="ECO:0000313" key="2">
    <source>
        <dbReference type="EMBL" id="KAH3711219.1"/>
    </source>
</evidence>
<evidence type="ECO:0000256" key="1">
    <source>
        <dbReference type="SAM" id="MobiDB-lite"/>
    </source>
</evidence>
<accession>A0A9D3Z3L5</accession>
<reference evidence="2" key="2">
    <citation type="submission" date="2020-11" db="EMBL/GenBank/DDBJ databases">
        <authorList>
            <person name="McCartney M.A."/>
            <person name="Auch B."/>
            <person name="Kono T."/>
            <person name="Mallez S."/>
            <person name="Becker A."/>
            <person name="Gohl D.M."/>
            <person name="Silverstein K.A.T."/>
            <person name="Koren S."/>
            <person name="Bechman K.B."/>
            <person name="Herman A."/>
            <person name="Abrahante J.E."/>
            <person name="Garbe J."/>
        </authorList>
    </citation>
    <scope>NUCLEOTIDE SEQUENCE</scope>
    <source>
        <strain evidence="2">Duluth1</strain>
        <tissue evidence="2">Whole animal</tissue>
    </source>
</reference>
<sequence>MSSWSDTFSDKQARGDQWTVGWMKVLESLRGMMNKRESRERSEARDKRTVVENPL</sequence>
<evidence type="ECO:0000313" key="3">
    <source>
        <dbReference type="Proteomes" id="UP000828390"/>
    </source>
</evidence>